<feature type="chain" id="PRO_5032398096" description="Protein kinase domain-containing protein" evidence="13">
    <location>
        <begin position="23"/>
        <end position="451"/>
    </location>
</feature>
<evidence type="ECO:0000256" key="11">
    <source>
        <dbReference type="RuleBase" id="RU000304"/>
    </source>
</evidence>
<comment type="similarity">
    <text evidence="11">Belongs to the protein kinase superfamily.</text>
</comment>
<evidence type="ECO:0000256" key="9">
    <source>
        <dbReference type="ARBA" id="ARBA00023180"/>
    </source>
</evidence>
<dbReference type="GO" id="GO:0005524">
    <property type="term" value="F:ATP binding"/>
    <property type="evidence" value="ECO:0007669"/>
    <property type="project" value="UniProtKB-UniRule"/>
</dbReference>
<dbReference type="GO" id="GO:0005886">
    <property type="term" value="C:plasma membrane"/>
    <property type="evidence" value="ECO:0007669"/>
    <property type="project" value="TreeGrafter"/>
</dbReference>
<name>A0A835KYH1_9POAL</name>
<dbReference type="InterPro" id="IPR008271">
    <property type="entry name" value="Ser/Thr_kinase_AS"/>
</dbReference>
<dbReference type="Gene3D" id="1.10.510.10">
    <property type="entry name" value="Transferase(Phosphotransferase) domain 1"/>
    <property type="match status" value="1"/>
</dbReference>
<keyword evidence="4 13" id="KW-0732">Signal</keyword>
<evidence type="ECO:0000256" key="2">
    <source>
        <dbReference type="ARBA" id="ARBA00022527"/>
    </source>
</evidence>
<dbReference type="EMBL" id="JACEFO010000191">
    <property type="protein sequence ID" value="KAF8776651.1"/>
    <property type="molecule type" value="Genomic_DNA"/>
</dbReference>
<keyword evidence="7 10" id="KW-0067">ATP-binding</keyword>
<evidence type="ECO:0000256" key="7">
    <source>
        <dbReference type="ARBA" id="ARBA00022840"/>
    </source>
</evidence>
<gene>
    <name evidence="15" type="ORF">HU200_003375</name>
</gene>
<dbReference type="InterPro" id="IPR011009">
    <property type="entry name" value="Kinase-like_dom_sf"/>
</dbReference>
<keyword evidence="6" id="KW-0418">Kinase</keyword>
<protein>
    <recommendedName>
        <fullName evidence="14">Protein kinase domain-containing protein</fullName>
    </recommendedName>
</protein>
<accession>A0A835KYH1</accession>
<dbReference type="Pfam" id="PF07714">
    <property type="entry name" value="PK_Tyr_Ser-Thr"/>
    <property type="match status" value="1"/>
</dbReference>
<dbReference type="SMART" id="SM00220">
    <property type="entry name" value="S_TKc"/>
    <property type="match status" value="1"/>
</dbReference>
<evidence type="ECO:0000259" key="14">
    <source>
        <dbReference type="PROSITE" id="PS50011"/>
    </source>
</evidence>
<dbReference type="InterPro" id="IPR045274">
    <property type="entry name" value="WAK-like"/>
</dbReference>
<dbReference type="InterPro" id="IPR017441">
    <property type="entry name" value="Protein_kinase_ATP_BS"/>
</dbReference>
<keyword evidence="9" id="KW-0325">Glycoprotein</keyword>
<evidence type="ECO:0000256" key="8">
    <source>
        <dbReference type="ARBA" id="ARBA00023157"/>
    </source>
</evidence>
<evidence type="ECO:0000256" key="12">
    <source>
        <dbReference type="SAM" id="MobiDB-lite"/>
    </source>
</evidence>
<evidence type="ECO:0000256" key="5">
    <source>
        <dbReference type="ARBA" id="ARBA00022741"/>
    </source>
</evidence>
<dbReference type="PROSITE" id="PS00108">
    <property type="entry name" value="PROTEIN_KINASE_ST"/>
    <property type="match status" value="1"/>
</dbReference>
<feature type="signal peptide" evidence="13">
    <location>
        <begin position="1"/>
        <end position="22"/>
    </location>
</feature>
<dbReference type="InterPro" id="IPR000719">
    <property type="entry name" value="Prot_kinase_dom"/>
</dbReference>
<feature type="compositionally biased region" description="Basic and acidic residues" evidence="12">
    <location>
        <begin position="436"/>
        <end position="451"/>
    </location>
</feature>
<sequence>MRLLLPLLAVATATLLVTAAAAATCQRRCGGLEIPYPFGIGRGCYLNKGDDRSFEVICSSNGTATAAADAFELIGIDVRRGRLRVRSPVSSWCYGGGGRQQDIRSPLYNSTAAAFRVSAAENVLAAVGCDVLAFIVAREGGVEDRHVVGVGVVVLVVAMACAYAVHEKKRLAAIKTRYFTQHGGRLLFEMMKSGQEQGRLSFTLFTKEELEDATNKFDERYVLGKGGNGIVYQGNLKDGRVVAIKRCRVADDERQRRELGKEMLILSQVNHRSIVKLYGCCLEVEVPMLVYQFIPNGTLYELLHRDHYGGAPPPLAVRLKVAHEAAEALAYHLHSMASPPAIIHGDVKSANILLDEGVRLRRGGAGAGGRGPPRDAGPGDVRVPGPGVHADVPPDGQERRVQLRRRAPGAAHEEEGAGYRSAGGGEVPRRAFPLGDEGRRARQDGGRVDQG</sequence>
<evidence type="ECO:0000313" key="16">
    <source>
        <dbReference type="Proteomes" id="UP000636709"/>
    </source>
</evidence>
<dbReference type="PANTHER" id="PTHR27005">
    <property type="entry name" value="WALL-ASSOCIATED RECEPTOR KINASE-LIKE 21"/>
    <property type="match status" value="1"/>
</dbReference>
<dbReference type="OrthoDB" id="786894at2759"/>
<keyword evidence="8" id="KW-1015">Disulfide bond</keyword>
<dbReference type="GO" id="GO:0004674">
    <property type="term" value="F:protein serine/threonine kinase activity"/>
    <property type="evidence" value="ECO:0007669"/>
    <property type="project" value="UniProtKB-KW"/>
</dbReference>
<comment type="subcellular location">
    <subcellularLocation>
        <location evidence="1">Membrane</location>
        <topology evidence="1">Single-pass type I membrane protein</topology>
    </subcellularLocation>
</comment>
<keyword evidence="3" id="KW-0808">Transferase</keyword>
<comment type="caution">
    <text evidence="15">The sequence shown here is derived from an EMBL/GenBank/DDBJ whole genome shotgun (WGS) entry which is preliminary data.</text>
</comment>
<evidence type="ECO:0000313" key="15">
    <source>
        <dbReference type="EMBL" id="KAF8776651.1"/>
    </source>
</evidence>
<feature type="domain" description="Protein kinase" evidence="14">
    <location>
        <begin position="217"/>
        <end position="451"/>
    </location>
</feature>
<keyword evidence="2 11" id="KW-0723">Serine/threonine-protein kinase</keyword>
<dbReference type="GO" id="GO:0030247">
    <property type="term" value="F:polysaccharide binding"/>
    <property type="evidence" value="ECO:0007669"/>
    <property type="project" value="InterPro"/>
</dbReference>
<feature type="compositionally biased region" description="Low complexity" evidence="12">
    <location>
        <begin position="374"/>
        <end position="388"/>
    </location>
</feature>
<dbReference type="GO" id="GO:0007166">
    <property type="term" value="P:cell surface receptor signaling pathway"/>
    <property type="evidence" value="ECO:0007669"/>
    <property type="project" value="InterPro"/>
</dbReference>
<feature type="binding site" evidence="10">
    <location>
        <position position="245"/>
    </location>
    <ligand>
        <name>ATP</name>
        <dbReference type="ChEBI" id="CHEBI:30616"/>
    </ligand>
</feature>
<proteinExistence type="inferred from homology"/>
<evidence type="ECO:0000256" key="6">
    <source>
        <dbReference type="ARBA" id="ARBA00022777"/>
    </source>
</evidence>
<evidence type="ECO:0000256" key="10">
    <source>
        <dbReference type="PROSITE-ProRule" id="PRU10141"/>
    </source>
</evidence>
<evidence type="ECO:0000256" key="1">
    <source>
        <dbReference type="ARBA" id="ARBA00004479"/>
    </source>
</evidence>
<dbReference type="PROSITE" id="PS00107">
    <property type="entry name" value="PROTEIN_KINASE_ATP"/>
    <property type="match status" value="1"/>
</dbReference>
<dbReference type="Proteomes" id="UP000636709">
    <property type="component" value="Unassembled WGS sequence"/>
</dbReference>
<dbReference type="Gene3D" id="3.30.200.20">
    <property type="entry name" value="Phosphorylase Kinase, domain 1"/>
    <property type="match status" value="1"/>
</dbReference>
<dbReference type="InterPro" id="IPR025287">
    <property type="entry name" value="WAK_GUB"/>
</dbReference>
<dbReference type="SUPFAM" id="SSF56112">
    <property type="entry name" value="Protein kinase-like (PK-like)"/>
    <property type="match status" value="1"/>
</dbReference>
<dbReference type="PANTHER" id="PTHR27005:SF273">
    <property type="entry name" value="PROTEIN KINASE DOMAIN-CONTAINING PROTEIN"/>
    <property type="match status" value="1"/>
</dbReference>
<evidence type="ECO:0000256" key="13">
    <source>
        <dbReference type="SAM" id="SignalP"/>
    </source>
</evidence>
<evidence type="ECO:0000256" key="4">
    <source>
        <dbReference type="ARBA" id="ARBA00022729"/>
    </source>
</evidence>
<dbReference type="InterPro" id="IPR001245">
    <property type="entry name" value="Ser-Thr/Tyr_kinase_cat_dom"/>
</dbReference>
<keyword evidence="5 10" id="KW-0547">Nucleotide-binding</keyword>
<dbReference type="AlphaFoldDB" id="A0A835KYH1"/>
<evidence type="ECO:0000256" key="3">
    <source>
        <dbReference type="ARBA" id="ARBA00022679"/>
    </source>
</evidence>
<keyword evidence="16" id="KW-1185">Reference proteome</keyword>
<reference evidence="15" key="1">
    <citation type="submission" date="2020-07" db="EMBL/GenBank/DDBJ databases">
        <title>Genome sequence and genetic diversity analysis of an under-domesticated orphan crop, white fonio (Digitaria exilis).</title>
        <authorList>
            <person name="Bennetzen J.L."/>
            <person name="Chen S."/>
            <person name="Ma X."/>
            <person name="Wang X."/>
            <person name="Yssel A.E.J."/>
            <person name="Chaluvadi S.R."/>
            <person name="Johnson M."/>
            <person name="Gangashetty P."/>
            <person name="Hamidou F."/>
            <person name="Sanogo M.D."/>
            <person name="Zwaenepoel A."/>
            <person name="Wallace J."/>
            <person name="Van De Peer Y."/>
            <person name="Van Deynze A."/>
        </authorList>
    </citation>
    <scope>NUCLEOTIDE SEQUENCE</scope>
    <source>
        <tissue evidence="15">Leaves</tissue>
    </source>
</reference>
<organism evidence="15 16">
    <name type="scientific">Digitaria exilis</name>
    <dbReference type="NCBI Taxonomy" id="1010633"/>
    <lineage>
        <taxon>Eukaryota</taxon>
        <taxon>Viridiplantae</taxon>
        <taxon>Streptophyta</taxon>
        <taxon>Embryophyta</taxon>
        <taxon>Tracheophyta</taxon>
        <taxon>Spermatophyta</taxon>
        <taxon>Magnoliopsida</taxon>
        <taxon>Liliopsida</taxon>
        <taxon>Poales</taxon>
        <taxon>Poaceae</taxon>
        <taxon>PACMAD clade</taxon>
        <taxon>Panicoideae</taxon>
        <taxon>Panicodae</taxon>
        <taxon>Paniceae</taxon>
        <taxon>Anthephorinae</taxon>
        <taxon>Digitaria</taxon>
    </lineage>
</organism>
<feature type="region of interest" description="Disordered" evidence="12">
    <location>
        <begin position="363"/>
        <end position="451"/>
    </location>
</feature>
<dbReference type="PROSITE" id="PS50011">
    <property type="entry name" value="PROTEIN_KINASE_DOM"/>
    <property type="match status" value="1"/>
</dbReference>
<dbReference type="Pfam" id="PF13947">
    <property type="entry name" value="GUB_WAK_bind"/>
    <property type="match status" value="1"/>
</dbReference>